<dbReference type="InterPro" id="IPR002125">
    <property type="entry name" value="CMP_dCMP_dom"/>
</dbReference>
<evidence type="ECO:0000313" key="7">
    <source>
        <dbReference type="Proteomes" id="UP000620104"/>
    </source>
</evidence>
<dbReference type="SMART" id="SM00317">
    <property type="entry name" value="SET"/>
    <property type="match status" value="1"/>
</dbReference>
<keyword evidence="1" id="KW-0819">tRNA processing</keyword>
<feature type="compositionally biased region" description="Basic residues" evidence="3">
    <location>
        <begin position="1004"/>
        <end position="1017"/>
    </location>
</feature>
<feature type="region of interest" description="Disordered" evidence="3">
    <location>
        <begin position="599"/>
        <end position="729"/>
    </location>
</feature>
<dbReference type="PROSITE" id="PS51747">
    <property type="entry name" value="CYT_DCMP_DEAMINASES_2"/>
    <property type="match status" value="1"/>
</dbReference>
<feature type="compositionally biased region" description="Basic and acidic residues" evidence="3">
    <location>
        <begin position="753"/>
        <end position="763"/>
    </location>
</feature>
<accession>A0A8H3TSW5</accession>
<evidence type="ECO:0000259" key="5">
    <source>
        <dbReference type="PROSITE" id="PS51747"/>
    </source>
</evidence>
<dbReference type="GO" id="GO:0052717">
    <property type="term" value="F:tRNA-specific adenosine-34 deaminase activity"/>
    <property type="evidence" value="ECO:0007669"/>
    <property type="project" value="UniProtKB-EC"/>
</dbReference>
<feature type="region of interest" description="Disordered" evidence="3">
    <location>
        <begin position="964"/>
        <end position="1053"/>
    </location>
</feature>
<dbReference type="Pfam" id="PF00856">
    <property type="entry name" value="SET"/>
    <property type="match status" value="1"/>
</dbReference>
<feature type="compositionally biased region" description="Polar residues" evidence="3">
    <location>
        <begin position="311"/>
        <end position="324"/>
    </location>
</feature>
<dbReference type="EMBL" id="BLZA01000018">
    <property type="protein sequence ID" value="GHJ86429.1"/>
    <property type="molecule type" value="Genomic_DNA"/>
</dbReference>
<comment type="caution">
    <text evidence="6">The sequence shown here is derived from an EMBL/GenBank/DDBJ whole genome shotgun (WGS) entry which is preliminary data.</text>
</comment>
<dbReference type="InterPro" id="IPR001214">
    <property type="entry name" value="SET_dom"/>
</dbReference>
<feature type="compositionally biased region" description="Basic and acidic residues" evidence="3">
    <location>
        <begin position="1018"/>
        <end position="1034"/>
    </location>
</feature>
<evidence type="ECO:0000256" key="1">
    <source>
        <dbReference type="ARBA" id="ARBA00022694"/>
    </source>
</evidence>
<feature type="compositionally biased region" description="Polar residues" evidence="3">
    <location>
        <begin position="90"/>
        <end position="109"/>
    </location>
</feature>
<dbReference type="CDD" id="cd10540">
    <property type="entry name" value="SET_SpSet7-like"/>
    <property type="match status" value="1"/>
</dbReference>
<dbReference type="GO" id="GO:0005634">
    <property type="term" value="C:nucleus"/>
    <property type="evidence" value="ECO:0007669"/>
    <property type="project" value="TreeGrafter"/>
</dbReference>
<evidence type="ECO:0008006" key="8">
    <source>
        <dbReference type="Google" id="ProtNLM"/>
    </source>
</evidence>
<feature type="domain" description="SET" evidence="4">
    <location>
        <begin position="799"/>
        <end position="915"/>
    </location>
</feature>
<gene>
    <name evidence="6" type="ORF">NliqN6_2831</name>
</gene>
<feature type="compositionally biased region" description="Low complexity" evidence="3">
    <location>
        <begin position="674"/>
        <end position="684"/>
    </location>
</feature>
<feature type="compositionally biased region" description="Acidic residues" evidence="3">
    <location>
        <begin position="149"/>
        <end position="161"/>
    </location>
</feature>
<feature type="compositionally biased region" description="Low complexity" evidence="3">
    <location>
        <begin position="632"/>
        <end position="641"/>
    </location>
</feature>
<dbReference type="InterPro" id="IPR016193">
    <property type="entry name" value="Cytidine_deaminase-like"/>
</dbReference>
<dbReference type="Proteomes" id="UP000620104">
    <property type="component" value="Unassembled WGS sequence"/>
</dbReference>
<feature type="region of interest" description="Disordered" evidence="3">
    <location>
        <begin position="1"/>
        <end position="204"/>
    </location>
</feature>
<feature type="compositionally biased region" description="Acidic residues" evidence="3">
    <location>
        <begin position="764"/>
        <end position="774"/>
    </location>
</feature>
<feature type="region of interest" description="Disordered" evidence="3">
    <location>
        <begin position="748"/>
        <end position="787"/>
    </location>
</feature>
<feature type="compositionally biased region" description="Low complexity" evidence="3">
    <location>
        <begin position="77"/>
        <end position="86"/>
    </location>
</feature>
<reference evidence="6" key="1">
    <citation type="submission" date="2020-07" db="EMBL/GenBank/DDBJ databases">
        <title>Draft Genome Sequence of a Deep-Sea Yeast, Naganishia (Cryptococcus) liquefaciens strain N6.</title>
        <authorList>
            <person name="Han Y.W."/>
            <person name="Kajitani R."/>
            <person name="Morimoto H."/>
            <person name="Parhat M."/>
            <person name="Tsubouchi H."/>
            <person name="Bakenova O."/>
            <person name="Ogata M."/>
            <person name="Argunhan B."/>
            <person name="Aoki R."/>
            <person name="Kajiwara S."/>
            <person name="Itoh T."/>
            <person name="Iwasaki H."/>
        </authorList>
    </citation>
    <scope>NUCLEOTIDE SEQUENCE</scope>
    <source>
        <strain evidence="6">N6</strain>
    </source>
</reference>
<organism evidence="6 7">
    <name type="scientific">Naganishia liquefaciens</name>
    <dbReference type="NCBI Taxonomy" id="104408"/>
    <lineage>
        <taxon>Eukaryota</taxon>
        <taxon>Fungi</taxon>
        <taxon>Dikarya</taxon>
        <taxon>Basidiomycota</taxon>
        <taxon>Agaricomycotina</taxon>
        <taxon>Tremellomycetes</taxon>
        <taxon>Filobasidiales</taxon>
        <taxon>Filobasidiaceae</taxon>
        <taxon>Naganishia</taxon>
    </lineage>
</organism>
<dbReference type="GO" id="GO:0005737">
    <property type="term" value="C:cytoplasm"/>
    <property type="evidence" value="ECO:0007669"/>
    <property type="project" value="TreeGrafter"/>
</dbReference>
<feature type="compositionally biased region" description="Polar residues" evidence="3">
    <location>
        <begin position="288"/>
        <end position="301"/>
    </location>
</feature>
<dbReference type="Gene3D" id="2.170.270.10">
    <property type="entry name" value="SET domain"/>
    <property type="match status" value="1"/>
</dbReference>
<dbReference type="OrthoDB" id="3180714at2759"/>
<feature type="compositionally biased region" description="Low complexity" evidence="3">
    <location>
        <begin position="1"/>
        <end position="12"/>
    </location>
</feature>
<dbReference type="InterPro" id="IPR046341">
    <property type="entry name" value="SET_dom_sf"/>
</dbReference>
<comment type="similarity">
    <text evidence="2">Belongs to the cytidine and deoxycytidylate deaminase family. ADAT3 subfamily.</text>
</comment>
<name>A0A8H3TSW5_9TREE</name>
<evidence type="ECO:0000313" key="6">
    <source>
        <dbReference type="EMBL" id="GHJ86429.1"/>
    </source>
</evidence>
<dbReference type="PANTHER" id="PTHR11079">
    <property type="entry name" value="CYTOSINE DEAMINASE FAMILY MEMBER"/>
    <property type="match status" value="1"/>
</dbReference>
<dbReference type="CDD" id="cd01285">
    <property type="entry name" value="nucleoside_deaminase"/>
    <property type="match status" value="1"/>
</dbReference>
<evidence type="ECO:0000256" key="3">
    <source>
        <dbReference type="SAM" id="MobiDB-lite"/>
    </source>
</evidence>
<dbReference type="GO" id="GO:0046872">
    <property type="term" value="F:metal ion binding"/>
    <property type="evidence" value="ECO:0007669"/>
    <property type="project" value="UniProtKB-KW"/>
</dbReference>
<feature type="compositionally biased region" description="Polar residues" evidence="3">
    <location>
        <begin position="613"/>
        <end position="626"/>
    </location>
</feature>
<dbReference type="PROSITE" id="PS50280">
    <property type="entry name" value="SET"/>
    <property type="match status" value="1"/>
</dbReference>
<evidence type="ECO:0000259" key="4">
    <source>
        <dbReference type="PROSITE" id="PS50280"/>
    </source>
</evidence>
<dbReference type="GO" id="GO:0002100">
    <property type="term" value="P:tRNA wobble adenosine to inosine editing"/>
    <property type="evidence" value="ECO:0007669"/>
    <property type="project" value="InterPro"/>
</dbReference>
<feature type="region of interest" description="Disordered" evidence="3">
    <location>
        <begin position="246"/>
        <end position="382"/>
    </location>
</feature>
<feature type="domain" description="CMP/dCMP-type deaminase" evidence="5">
    <location>
        <begin position="1244"/>
        <end position="1399"/>
    </location>
</feature>
<dbReference type="SUPFAM" id="SSF82199">
    <property type="entry name" value="SET domain"/>
    <property type="match status" value="1"/>
</dbReference>
<keyword evidence="7" id="KW-1185">Reference proteome</keyword>
<sequence length="1421" mass="153982">MLPLSRSRSRLSISHDDHAESPSRPSGFSRLMQRVSSGSRTRDHEGFAAAEVESSRRRMSSSHQEFSRDTASRHRASPSSASIPRAVYGPSSTPSPARQAYQSYTSSPSPLARRSESRQSLRTTDNPPSRAHTPTPRDFHPTAASESFPSDDDDDDDDENDHGEGQSTTPRKGEIRRWVPRNVSARGARYASEPPEVGATRESTAYHVRPVDKVEQWMAGDGYLGEERRRAALPKEFRITNSRSHSTLSRYTDMPDSPHHAVSARESPFRRSESLHLAGLVDSRPEHSSTTSIRRSATLHATGSPLRSRLGSVSGTSESPTSPDLQRAESRRRRAALLEEMSTPLRASVRAHPATDARPTSRMSGSSTTHLRPSMSMSSFRNSLGADNRRFRREATRPSSVVSGGESWRVDTSRHDLTPVKPLARGPSPTLSIAVSAVPTGTPSRAIVNRLLATLRHPSGDADTHAMIHACIALQESLASRASEADMAFKLACQVIATDTHQINANLAQALAVIAQSSAECEQAASPEEAQIGAIAALQTLGDLLSSSRRVSEEKIKSLHEVFARLSRQSGHMVMAQLPSVQEDEARADGEALNIVAGQKQAADDQASAGSAPRQQTMPEASTSERPNAEPSQSTSTTDDTSAVEHPPDSAPIEPPTQVSITEPSTSDPPIEASSSVPPSTSEPVKARARKASSSSISVSLSPSNSFKITRSPAPPSLTHKASFMPSSLSMRTPTIALSRINVGSADEPEFDFDVKPKAKPVDQVDEESQEESAETSAAKPTDTEPSRDAIEAFKLNPLSLEIQTTPSAGRGVFATSDIPAQTIVEESPVLVLTKREWDEGKLDDGVLGGYGFNWTAGGMGVGLGIASMFNHSPQPNVMFTRVAPPASEPDKYPKLVFRTIKPINKGDELCICYSADESKLWFSPNYKKEGDDANGQVDEPEWIAPMCDDSDDEDQVTAVIKGSTAEQDVTDSGNPPTKLVSSPNNLREQVTNKTGNQKYQDRKARKQSKREKKVKKTKADAGDKQTMDVDVSDKQNTAPANEEEAPGLDKSSALSASDYASALAKLNLVPAIAVAESDVELERRLDVPASNGDDRESTGAWSLVKRIRGPIEAQENDGDRTVEVWAVSIADKKLVPLVLKYLRLHEKRFLALDHVKRVNHQKEEGKIFIAVAPITLITRDALLDELAEFNTSLTDCDLVQAVVPATYARDLADVTEKAKLWPVLLDAAPQNPADMPWTLSRKAWVRKGVNRLLELAQTATDAGELPVAAIATSAPEGALPSDPDMIPPTPNMRANASDKRISLNHPLKHAAMECVAEIAHLRTQSPFTETMAARNGADYLLTSLSLFITHEPCVMCTMALLHSRVKEIFFLVRNSEGGFGGSFAIHGHPGLNHKIDVYDCSKLVKEEALAHLTLPEGTEP</sequence>
<feature type="compositionally biased region" description="Low complexity" evidence="3">
    <location>
        <begin position="599"/>
        <end position="612"/>
    </location>
</feature>
<feature type="compositionally biased region" description="Polar residues" evidence="3">
    <location>
        <begin position="361"/>
        <end position="382"/>
    </location>
</feature>
<dbReference type="SUPFAM" id="SSF53927">
    <property type="entry name" value="Cytidine deaminase-like"/>
    <property type="match status" value="1"/>
</dbReference>
<protein>
    <recommendedName>
        <fullName evidence="8">SET domain-containing protein</fullName>
    </recommendedName>
</protein>
<dbReference type="Gene3D" id="3.40.140.10">
    <property type="entry name" value="Cytidine Deaminase, domain 2"/>
    <property type="match status" value="1"/>
</dbReference>
<evidence type="ECO:0000256" key="2">
    <source>
        <dbReference type="ARBA" id="ARBA00038160"/>
    </source>
</evidence>
<dbReference type="PANTHER" id="PTHR11079:SF156">
    <property type="entry name" value="INACTIVE TRNA-SPECIFIC ADENOSINE DEAMINASE-LIKE PROTEIN 3-RELATED"/>
    <property type="match status" value="1"/>
</dbReference>
<feature type="compositionally biased region" description="Low complexity" evidence="3">
    <location>
        <begin position="693"/>
        <end position="706"/>
    </location>
</feature>
<proteinExistence type="inferred from homology"/>
<feature type="compositionally biased region" description="Polar residues" evidence="3">
    <location>
        <begin position="965"/>
        <end position="999"/>
    </location>
</feature>
<feature type="compositionally biased region" description="Polar residues" evidence="3">
    <location>
        <begin position="657"/>
        <end position="668"/>
    </location>
</feature>